<dbReference type="Gene3D" id="1.10.238.10">
    <property type="entry name" value="EF-hand"/>
    <property type="match status" value="1"/>
</dbReference>
<dbReference type="InterPro" id="IPR011029">
    <property type="entry name" value="DEATH-like_dom_sf"/>
</dbReference>
<feature type="domain" description="Death" evidence="1">
    <location>
        <begin position="230"/>
        <end position="311"/>
    </location>
</feature>
<protein>
    <recommendedName>
        <fullName evidence="1">Death domain-containing protein</fullName>
    </recommendedName>
</protein>
<dbReference type="Proteomes" id="UP000663870">
    <property type="component" value="Unassembled WGS sequence"/>
</dbReference>
<gene>
    <name evidence="2" type="ORF">JXQ802_LOCUS10389</name>
</gene>
<dbReference type="AlphaFoldDB" id="A0A814BFJ1"/>
<evidence type="ECO:0000259" key="1">
    <source>
        <dbReference type="PROSITE" id="PS50017"/>
    </source>
</evidence>
<name>A0A814BFJ1_9BILA</name>
<dbReference type="PROSITE" id="PS50017">
    <property type="entry name" value="DEATH_DOMAIN"/>
    <property type="match status" value="1"/>
</dbReference>
<keyword evidence="3" id="KW-1185">Reference proteome</keyword>
<sequence length="311" mass="35543">MGTVFNTLPIAETDHLSNMSPNRGDWLTSHADATGLAVVEVERLWNRFKQLTGSRDQTRLYPDNSAVPNEISNDVFVKNLMRHFPRSKSDPNSIPFGYFIVVMQWLDAATIPQKLAAVYHYLNNGEPIDSQMISKLLKHVYLDSKDDEIKALSQQFMQQLGAKEQSKLNMQQFVDAVQRSIPPNELEDILKFNIIPTHLLDEANALPSLPASSTNIRNINDYGNYDLVNDEQLRQIASQVSYKNWSKLALALGFLEYDIEAYKIKNNNDSSATMLELLHMWREQEGSLATKNRLKRYLEESGFYELVSLLN</sequence>
<proteinExistence type="predicted"/>
<dbReference type="CDD" id="cd01670">
    <property type="entry name" value="Death"/>
    <property type="match status" value="1"/>
</dbReference>
<accession>A0A814BFJ1</accession>
<evidence type="ECO:0000313" key="2">
    <source>
        <dbReference type="EMBL" id="CAF0926229.1"/>
    </source>
</evidence>
<dbReference type="Gene3D" id="1.10.533.10">
    <property type="entry name" value="Death Domain, Fas"/>
    <property type="match status" value="1"/>
</dbReference>
<dbReference type="Pfam" id="PF00531">
    <property type="entry name" value="Death"/>
    <property type="match status" value="1"/>
</dbReference>
<evidence type="ECO:0000313" key="3">
    <source>
        <dbReference type="Proteomes" id="UP000663870"/>
    </source>
</evidence>
<organism evidence="2 3">
    <name type="scientific">Rotaria sordida</name>
    <dbReference type="NCBI Taxonomy" id="392033"/>
    <lineage>
        <taxon>Eukaryota</taxon>
        <taxon>Metazoa</taxon>
        <taxon>Spiralia</taxon>
        <taxon>Gnathifera</taxon>
        <taxon>Rotifera</taxon>
        <taxon>Eurotatoria</taxon>
        <taxon>Bdelloidea</taxon>
        <taxon>Philodinida</taxon>
        <taxon>Philodinidae</taxon>
        <taxon>Rotaria</taxon>
    </lineage>
</organism>
<dbReference type="GO" id="GO:0007165">
    <property type="term" value="P:signal transduction"/>
    <property type="evidence" value="ECO:0007669"/>
    <property type="project" value="InterPro"/>
</dbReference>
<dbReference type="InterPro" id="IPR000488">
    <property type="entry name" value="Death_dom"/>
</dbReference>
<reference evidence="2" key="1">
    <citation type="submission" date="2021-02" db="EMBL/GenBank/DDBJ databases">
        <authorList>
            <person name="Nowell W R."/>
        </authorList>
    </citation>
    <scope>NUCLEOTIDE SEQUENCE</scope>
</reference>
<dbReference type="SUPFAM" id="SSF47986">
    <property type="entry name" value="DEATH domain"/>
    <property type="match status" value="1"/>
</dbReference>
<comment type="caution">
    <text evidence="2">The sequence shown here is derived from an EMBL/GenBank/DDBJ whole genome shotgun (WGS) entry which is preliminary data.</text>
</comment>
<dbReference type="EMBL" id="CAJNOL010000198">
    <property type="protein sequence ID" value="CAF0926229.1"/>
    <property type="molecule type" value="Genomic_DNA"/>
</dbReference>